<dbReference type="Proteomes" id="UP000003019">
    <property type="component" value="Unassembled WGS sequence"/>
</dbReference>
<feature type="transmembrane region" description="Helical" evidence="1">
    <location>
        <begin position="305"/>
        <end position="329"/>
    </location>
</feature>
<evidence type="ECO:0000313" key="3">
    <source>
        <dbReference type="Proteomes" id="UP000003019"/>
    </source>
</evidence>
<protein>
    <submittedName>
        <fullName evidence="2">Benzoate transporter</fullName>
    </submittedName>
</protein>
<feature type="transmembrane region" description="Helical" evidence="1">
    <location>
        <begin position="110"/>
        <end position="130"/>
    </location>
</feature>
<feature type="transmembrane region" description="Helical" evidence="1">
    <location>
        <begin position="61"/>
        <end position="79"/>
    </location>
</feature>
<dbReference type="HOGENOM" id="CLU_041268_2_0_4"/>
<organism evidence="2 3">
    <name type="scientific">Neisseria shayeganii 871</name>
    <dbReference type="NCBI Taxonomy" id="1032488"/>
    <lineage>
        <taxon>Bacteria</taxon>
        <taxon>Pseudomonadati</taxon>
        <taxon>Pseudomonadota</taxon>
        <taxon>Betaproteobacteria</taxon>
        <taxon>Neisseriales</taxon>
        <taxon>Neisseriaceae</taxon>
        <taxon>Neisseria</taxon>
    </lineage>
</organism>
<dbReference type="PANTHER" id="PTHR30199">
    <property type="entry name" value="MFS FAMILY TRANSPORTER, PREDICTED SUBSTRATE BENZOATE"/>
    <property type="match status" value="1"/>
</dbReference>
<evidence type="ECO:0000313" key="2">
    <source>
        <dbReference type="EMBL" id="EGY51822.1"/>
    </source>
</evidence>
<keyword evidence="1" id="KW-0472">Membrane</keyword>
<proteinExistence type="predicted"/>
<feature type="transmembrane region" description="Helical" evidence="1">
    <location>
        <begin position="224"/>
        <end position="242"/>
    </location>
</feature>
<gene>
    <name evidence="2" type="primary">benE</name>
    <name evidence="2" type="ORF">HMPREF9371_2035</name>
</gene>
<keyword evidence="1" id="KW-1133">Transmembrane helix</keyword>
<evidence type="ECO:0000256" key="1">
    <source>
        <dbReference type="SAM" id="Phobius"/>
    </source>
</evidence>
<keyword evidence="3" id="KW-1185">Reference proteome</keyword>
<keyword evidence="1" id="KW-0812">Transmembrane</keyword>
<feature type="transmembrane region" description="Helical" evidence="1">
    <location>
        <begin position="137"/>
        <end position="155"/>
    </location>
</feature>
<dbReference type="STRING" id="1032488.HMPREF9371_2035"/>
<dbReference type="Pfam" id="PF03594">
    <property type="entry name" value="BenE"/>
    <property type="match status" value="1"/>
</dbReference>
<dbReference type="GO" id="GO:0042925">
    <property type="term" value="F:benzoate transmembrane transporter activity"/>
    <property type="evidence" value="ECO:0007669"/>
    <property type="project" value="InterPro"/>
</dbReference>
<dbReference type="NCBIfam" id="TIGR00843">
    <property type="entry name" value="benE"/>
    <property type="match status" value="1"/>
</dbReference>
<dbReference type="EMBL" id="AGAY01000069">
    <property type="protein sequence ID" value="EGY51822.1"/>
    <property type="molecule type" value="Genomic_DNA"/>
</dbReference>
<accession>G4CK95</accession>
<comment type="caution">
    <text evidence="2">The sequence shown here is derived from an EMBL/GenBank/DDBJ whole genome shotgun (WGS) entry which is preliminary data.</text>
</comment>
<dbReference type="PANTHER" id="PTHR30199:SF0">
    <property type="entry name" value="INNER MEMBRANE PROTEIN YDCO"/>
    <property type="match status" value="1"/>
</dbReference>
<feature type="transmembrane region" description="Helical" evidence="1">
    <location>
        <begin position="185"/>
        <end position="204"/>
    </location>
</feature>
<dbReference type="PATRIC" id="fig|1032488.3.peg.1931"/>
<sequence length="407" mass="42714">MFSPLFLVLSLPLSRFADVMKLPFTSAHFSAAVAAMLVSYGSSAVIIYQAAQSFGATDAQIASWFTILGLVCGVLTWALSVRHRAPVMIAWCTPGAAMMVGLEGVSLPQAVGAFMFAAGLMWLVSATGFFDRLVRQIPATLAAAMLAGILINFGSRVFVAMQSQTALVGLMLAVYLLAKIRFPRYGILLMLLAGFAYAALGGMLDWQAFRAAPPHLEWVAPQWHAGHLIGVGIPLFIAALAPQNVPGMAVMRAYGYQTPAKPLISSAAAATVLTAPLGTFMVNLAAISAALCMGGEVDKDPQRRYLATVLLAGFYLLSGAAGGMVVSLFAALPGELLTALAGIAVFGTLQANLLAAWQDEATREASLLTLLASASGMNLLGISSAFWGLLIGLAVYHLNRWVSAQQG</sequence>
<reference evidence="2 3" key="1">
    <citation type="submission" date="2011-05" db="EMBL/GenBank/DDBJ databases">
        <authorList>
            <person name="Muzny D."/>
            <person name="Qin X."/>
            <person name="Deng J."/>
            <person name="Jiang H."/>
            <person name="Liu Y."/>
            <person name="Qu J."/>
            <person name="Song X.-Z."/>
            <person name="Zhang L."/>
            <person name="Thornton R."/>
            <person name="Coyle M."/>
            <person name="Francisco L."/>
            <person name="Jackson L."/>
            <person name="Javaid M."/>
            <person name="Korchina V."/>
            <person name="Kovar C."/>
            <person name="Mata R."/>
            <person name="Mathew T."/>
            <person name="Ngo R."/>
            <person name="Nguyen L."/>
            <person name="Nguyen N."/>
            <person name="Okwuonu G."/>
            <person name="Ongeri F."/>
            <person name="Pham C."/>
            <person name="Simmons D."/>
            <person name="Wilczek-Boney K."/>
            <person name="Hale W."/>
            <person name="Jakkamsetti A."/>
            <person name="Pham P."/>
            <person name="Ruth R."/>
            <person name="San Lucas F."/>
            <person name="Warren J."/>
            <person name="Zhang J."/>
            <person name="Zhao Z."/>
            <person name="Zhou C."/>
            <person name="Zhu D."/>
            <person name="Lee S."/>
            <person name="Bess C."/>
            <person name="Blankenburg K."/>
            <person name="Forbes L."/>
            <person name="Fu Q."/>
            <person name="Gubbala S."/>
            <person name="Hirani K."/>
            <person name="Jayaseelan J.C."/>
            <person name="Lara F."/>
            <person name="Munidasa M."/>
            <person name="Palculict T."/>
            <person name="Patil S."/>
            <person name="Pu L.-L."/>
            <person name="Saada N."/>
            <person name="Tang L."/>
            <person name="Weissenberger G."/>
            <person name="Zhu Y."/>
            <person name="Hemphill L."/>
            <person name="Shang Y."/>
            <person name="Youmans B."/>
            <person name="Ayvaz T."/>
            <person name="Ross M."/>
            <person name="Santibanez J."/>
            <person name="Aqrawi P."/>
            <person name="Gross S."/>
            <person name="Joshi V."/>
            <person name="Fowler G."/>
            <person name="Nazareth L."/>
            <person name="Reid J."/>
            <person name="Worley K."/>
            <person name="Petrosino J."/>
            <person name="Highlander S."/>
            <person name="Gibbs R."/>
        </authorList>
    </citation>
    <scope>NUCLEOTIDE SEQUENCE [LARGE SCALE GENOMIC DNA]</scope>
    <source>
        <strain evidence="2 3">871</strain>
    </source>
</reference>
<feature type="transmembrane region" description="Helical" evidence="1">
    <location>
        <begin position="263"/>
        <end position="285"/>
    </location>
</feature>
<feature type="transmembrane region" description="Helical" evidence="1">
    <location>
        <begin position="27"/>
        <end position="49"/>
    </location>
</feature>
<name>G4CK95_9NEIS</name>
<dbReference type="InterPro" id="IPR004711">
    <property type="entry name" value="Benzoate_Transporter"/>
</dbReference>
<feature type="transmembrane region" description="Helical" evidence="1">
    <location>
        <begin position="161"/>
        <end position="178"/>
    </location>
</feature>
<feature type="transmembrane region" description="Helical" evidence="1">
    <location>
        <begin position="336"/>
        <end position="357"/>
    </location>
</feature>
<dbReference type="GO" id="GO:0005886">
    <property type="term" value="C:plasma membrane"/>
    <property type="evidence" value="ECO:0007669"/>
    <property type="project" value="TreeGrafter"/>
</dbReference>
<dbReference type="AlphaFoldDB" id="G4CK95"/>
<feature type="transmembrane region" description="Helical" evidence="1">
    <location>
        <begin position="377"/>
        <end position="398"/>
    </location>
</feature>